<evidence type="ECO:0000313" key="2">
    <source>
        <dbReference type="Proteomes" id="UP001458880"/>
    </source>
</evidence>
<reference evidence="1 2" key="1">
    <citation type="journal article" date="2024" name="BMC Genomics">
        <title>De novo assembly and annotation of Popillia japonica's genome with initial clues to its potential as an invasive pest.</title>
        <authorList>
            <person name="Cucini C."/>
            <person name="Boschi S."/>
            <person name="Funari R."/>
            <person name="Cardaioli E."/>
            <person name="Iannotti N."/>
            <person name="Marturano G."/>
            <person name="Paoli F."/>
            <person name="Bruttini M."/>
            <person name="Carapelli A."/>
            <person name="Frati F."/>
            <person name="Nardi F."/>
        </authorList>
    </citation>
    <scope>NUCLEOTIDE SEQUENCE [LARGE SCALE GENOMIC DNA]</scope>
    <source>
        <strain evidence="1">DMR45628</strain>
    </source>
</reference>
<dbReference type="EMBL" id="JASPKY010000021">
    <property type="protein sequence ID" value="KAK9752373.1"/>
    <property type="molecule type" value="Genomic_DNA"/>
</dbReference>
<proteinExistence type="predicted"/>
<dbReference type="AlphaFoldDB" id="A0AAW1MWY2"/>
<dbReference type="Proteomes" id="UP001458880">
    <property type="component" value="Unassembled WGS sequence"/>
</dbReference>
<gene>
    <name evidence="1" type="ORF">QE152_g4334</name>
</gene>
<organism evidence="1 2">
    <name type="scientific">Popillia japonica</name>
    <name type="common">Japanese beetle</name>
    <dbReference type="NCBI Taxonomy" id="7064"/>
    <lineage>
        <taxon>Eukaryota</taxon>
        <taxon>Metazoa</taxon>
        <taxon>Ecdysozoa</taxon>
        <taxon>Arthropoda</taxon>
        <taxon>Hexapoda</taxon>
        <taxon>Insecta</taxon>
        <taxon>Pterygota</taxon>
        <taxon>Neoptera</taxon>
        <taxon>Endopterygota</taxon>
        <taxon>Coleoptera</taxon>
        <taxon>Polyphaga</taxon>
        <taxon>Scarabaeiformia</taxon>
        <taxon>Scarabaeidae</taxon>
        <taxon>Rutelinae</taxon>
        <taxon>Popillia</taxon>
    </lineage>
</organism>
<comment type="caution">
    <text evidence="1">The sequence shown here is derived from an EMBL/GenBank/DDBJ whole genome shotgun (WGS) entry which is preliminary data.</text>
</comment>
<evidence type="ECO:0000313" key="1">
    <source>
        <dbReference type="EMBL" id="KAK9752373.1"/>
    </source>
</evidence>
<accession>A0AAW1MWY2</accession>
<sequence length="211" mass="24176">MTHASGFPANDGSFTQSMRYIYYPIIANEKLGEADDIYQALDSVRRQMVQIGNTKLCMPESESGYEGVVGSILDRMMRHLFANTKITVNYYIGNEARKLIKPTDMTENKSMLRPIRKPRQAQKDGLMIKMEGKTYADLLRTIKKKVNPSEMKRVVSITAMNFDVQSSGLSKVIDHYTLEVKNFIVEIRQHKAIHVEVIELEVRWLNGIEKS</sequence>
<keyword evidence="2" id="KW-1185">Reference proteome</keyword>
<protein>
    <submittedName>
        <fullName evidence="1">Uncharacterized protein</fullName>
    </submittedName>
</protein>
<name>A0AAW1MWY2_POPJA</name>